<gene>
    <name evidence="1" type="ORF">HMPREF9733_02024</name>
</gene>
<sequence>MNLLDLKEKVTASSLQAPNGSDGEIVPVPCKTLTRIKS</sequence>
<dbReference type="Proteomes" id="UP000016183">
    <property type="component" value="Unassembled WGS sequence"/>
</dbReference>
<organism evidence="1 2">
    <name type="scientific">Treponema denticola SP33</name>
    <dbReference type="NCBI Taxonomy" id="999437"/>
    <lineage>
        <taxon>Bacteria</taxon>
        <taxon>Pseudomonadati</taxon>
        <taxon>Spirochaetota</taxon>
        <taxon>Spirochaetia</taxon>
        <taxon>Spirochaetales</taxon>
        <taxon>Treponemataceae</taxon>
        <taxon>Treponema</taxon>
    </lineage>
</organism>
<accession>M2B9K1</accession>
<comment type="caution">
    <text evidence="1">The sequence shown here is derived from an EMBL/GenBank/DDBJ whole genome shotgun (WGS) entry which is preliminary data.</text>
</comment>
<reference evidence="1 2" key="1">
    <citation type="submission" date="2012-01" db="EMBL/GenBank/DDBJ databases">
        <title>The Genome Sequence of Treponema denticola SP33.</title>
        <authorList>
            <consortium name="The Broad Institute Genome Sequencing Platform"/>
            <person name="Earl A."/>
            <person name="Ward D."/>
            <person name="Feldgarden M."/>
            <person name="Gevers D."/>
            <person name="Blanton J.M."/>
            <person name="Fenno C.J."/>
            <person name="Baranova O.V."/>
            <person name="Mathney J."/>
            <person name="Dewhirst F.E."/>
            <person name="Izard J."/>
            <person name="Young S.K."/>
            <person name="Zeng Q."/>
            <person name="Gargeya S."/>
            <person name="Fitzgerald M."/>
            <person name="Haas B."/>
            <person name="Abouelleil A."/>
            <person name="Alvarado L."/>
            <person name="Arachchi H.M."/>
            <person name="Berlin A."/>
            <person name="Chapman S.B."/>
            <person name="Gearin G."/>
            <person name="Goldberg J."/>
            <person name="Griggs A."/>
            <person name="Gujja S."/>
            <person name="Hansen M."/>
            <person name="Heiman D."/>
            <person name="Howarth C."/>
            <person name="Larimer J."/>
            <person name="Lui A."/>
            <person name="MacDonald P.J.P."/>
            <person name="McCowen C."/>
            <person name="Montmayeur A."/>
            <person name="Murphy C."/>
            <person name="Neiman D."/>
            <person name="Pearson M."/>
            <person name="Priest M."/>
            <person name="Roberts A."/>
            <person name="Saif S."/>
            <person name="Shea T."/>
            <person name="Sisk P."/>
            <person name="Stolte C."/>
            <person name="Sykes S."/>
            <person name="Wortman J."/>
            <person name="Nusbaum C."/>
            <person name="Birren B."/>
        </authorList>
    </citation>
    <scope>NUCLEOTIDE SEQUENCE [LARGE SCALE GENOMIC DNA]</scope>
    <source>
        <strain evidence="1 2">SP33</strain>
    </source>
</reference>
<dbReference type="EMBL" id="AGDZ01000028">
    <property type="protein sequence ID" value="EMB21687.1"/>
    <property type="molecule type" value="Genomic_DNA"/>
</dbReference>
<name>M2B9K1_TREDN</name>
<protein>
    <submittedName>
        <fullName evidence="1">Uncharacterized protein</fullName>
    </submittedName>
</protein>
<proteinExistence type="predicted"/>
<dbReference type="HOGENOM" id="CLU_3334238_0_0_12"/>
<dbReference type="AlphaFoldDB" id="M2B9K1"/>
<evidence type="ECO:0000313" key="1">
    <source>
        <dbReference type="EMBL" id="EMB21687.1"/>
    </source>
</evidence>
<evidence type="ECO:0000313" key="2">
    <source>
        <dbReference type="Proteomes" id="UP000016183"/>
    </source>
</evidence>